<evidence type="ECO:0000313" key="3">
    <source>
        <dbReference type="Proteomes" id="UP000289738"/>
    </source>
</evidence>
<dbReference type="Proteomes" id="UP000289738">
    <property type="component" value="Chromosome B07"/>
</dbReference>
<reference evidence="2 3" key="1">
    <citation type="submission" date="2019-01" db="EMBL/GenBank/DDBJ databases">
        <title>Sequencing of cultivated peanut Arachis hypogaea provides insights into genome evolution and oil improvement.</title>
        <authorList>
            <person name="Chen X."/>
        </authorList>
    </citation>
    <scope>NUCLEOTIDE SEQUENCE [LARGE SCALE GENOMIC DNA]</scope>
    <source>
        <strain evidence="3">cv. Fuhuasheng</strain>
        <tissue evidence="2">Leaves</tissue>
    </source>
</reference>
<keyword evidence="1" id="KW-0732">Signal</keyword>
<gene>
    <name evidence="2" type="ORF">Ahy_B07g087309</name>
</gene>
<organism evidence="2 3">
    <name type="scientific">Arachis hypogaea</name>
    <name type="common">Peanut</name>
    <dbReference type="NCBI Taxonomy" id="3818"/>
    <lineage>
        <taxon>Eukaryota</taxon>
        <taxon>Viridiplantae</taxon>
        <taxon>Streptophyta</taxon>
        <taxon>Embryophyta</taxon>
        <taxon>Tracheophyta</taxon>
        <taxon>Spermatophyta</taxon>
        <taxon>Magnoliopsida</taxon>
        <taxon>eudicotyledons</taxon>
        <taxon>Gunneridae</taxon>
        <taxon>Pentapetalae</taxon>
        <taxon>rosids</taxon>
        <taxon>fabids</taxon>
        <taxon>Fabales</taxon>
        <taxon>Fabaceae</taxon>
        <taxon>Papilionoideae</taxon>
        <taxon>50 kb inversion clade</taxon>
        <taxon>dalbergioids sensu lato</taxon>
        <taxon>Dalbergieae</taxon>
        <taxon>Pterocarpus clade</taxon>
        <taxon>Arachis</taxon>
    </lineage>
</organism>
<protein>
    <recommendedName>
        <fullName evidence="4">Defensin-like protein</fullName>
    </recommendedName>
</protein>
<accession>A0A444YBQ6</accession>
<name>A0A444YBQ6_ARAHY</name>
<sequence>MAKISYAAIFALILIISVSMASVEGSLCSNDLYITNPPCQESFCKLICAGRYDGGRGHCATRKSNKISYEVCVCIHEHDCPP</sequence>
<feature type="chain" id="PRO_5019348214" description="Defensin-like protein" evidence="1">
    <location>
        <begin position="22"/>
        <end position="82"/>
    </location>
</feature>
<evidence type="ECO:0008006" key="4">
    <source>
        <dbReference type="Google" id="ProtNLM"/>
    </source>
</evidence>
<dbReference type="AlphaFoldDB" id="A0A444YBQ6"/>
<dbReference type="Gramene" id="arahy.Tifrunner.gnm2.ann2.Ah17g158400.1">
    <property type="protein sequence ID" value="arahy.Tifrunner.gnm2.ann2.Ah17g158400.1-CDS"/>
    <property type="gene ID" value="arahy.Tifrunner.gnm2.ann2.Ah17g158400"/>
</dbReference>
<evidence type="ECO:0000256" key="1">
    <source>
        <dbReference type="SAM" id="SignalP"/>
    </source>
</evidence>
<feature type="signal peptide" evidence="1">
    <location>
        <begin position="1"/>
        <end position="21"/>
    </location>
</feature>
<evidence type="ECO:0000313" key="2">
    <source>
        <dbReference type="EMBL" id="RYQ99374.1"/>
    </source>
</evidence>
<comment type="caution">
    <text evidence="2">The sequence shown here is derived from an EMBL/GenBank/DDBJ whole genome shotgun (WGS) entry which is preliminary data.</text>
</comment>
<proteinExistence type="predicted"/>
<dbReference type="EMBL" id="SDMP01000017">
    <property type="protein sequence ID" value="RYQ99374.1"/>
    <property type="molecule type" value="Genomic_DNA"/>
</dbReference>
<keyword evidence="3" id="KW-1185">Reference proteome</keyword>